<evidence type="ECO:0000259" key="1">
    <source>
        <dbReference type="Pfam" id="PF00294"/>
    </source>
</evidence>
<protein>
    <recommendedName>
        <fullName evidence="1">Carbohydrate kinase PfkB domain-containing protein</fullName>
    </recommendedName>
</protein>
<dbReference type="Pfam" id="PF00294">
    <property type="entry name" value="PfkB"/>
    <property type="match status" value="1"/>
</dbReference>
<gene>
    <name evidence="2" type="ORF">SLITO_v1c01950</name>
</gene>
<dbReference type="Gene3D" id="3.40.1190.20">
    <property type="match status" value="1"/>
</dbReference>
<dbReference type="InterPro" id="IPR011611">
    <property type="entry name" value="PfkB_dom"/>
</dbReference>
<name>A0A0K1W0M6_9MOLU</name>
<dbReference type="PATRIC" id="fig|216942.3.peg.195"/>
<dbReference type="KEGG" id="sll:SLITO_v1c01950"/>
<dbReference type="AlphaFoldDB" id="A0A0K1W0M6"/>
<dbReference type="OrthoDB" id="9775849at2"/>
<evidence type="ECO:0000313" key="2">
    <source>
        <dbReference type="EMBL" id="AKX33859.1"/>
    </source>
</evidence>
<dbReference type="STRING" id="216942.SLITO_v1c01950"/>
<dbReference type="SUPFAM" id="SSF53613">
    <property type="entry name" value="Ribokinase-like"/>
    <property type="match status" value="1"/>
</dbReference>
<accession>A0A0K1W0M6</accession>
<evidence type="ECO:0000313" key="3">
    <source>
        <dbReference type="Proteomes" id="UP000067476"/>
    </source>
</evidence>
<keyword evidence="3" id="KW-1185">Reference proteome</keyword>
<dbReference type="Proteomes" id="UP000067476">
    <property type="component" value="Chromosome"/>
</dbReference>
<feature type="domain" description="Carbohydrate kinase PfkB" evidence="1">
    <location>
        <begin position="2"/>
        <end position="144"/>
    </location>
</feature>
<proteinExistence type="predicted"/>
<dbReference type="InterPro" id="IPR029056">
    <property type="entry name" value="Ribokinase-like"/>
</dbReference>
<organism evidence="2 3">
    <name type="scientific">Spiroplasma litorale</name>
    <dbReference type="NCBI Taxonomy" id="216942"/>
    <lineage>
        <taxon>Bacteria</taxon>
        <taxon>Bacillati</taxon>
        <taxon>Mycoplasmatota</taxon>
        <taxon>Mollicutes</taxon>
        <taxon>Entomoplasmatales</taxon>
        <taxon>Spiroplasmataceae</taxon>
        <taxon>Spiroplasma</taxon>
    </lineage>
</organism>
<sequence>MKILVIGSALYQINLKVNNLPELGGQVRTNHEEKTIGGCAYNVAKIVKKYNNSIELFIPIGNGNISKLIKKEVKKLRSKLVLKDCKSDNGYCLNLITPNGERTFITKNGVENTIEEKWFKKVDKNYDCIYFDGYKLLNDKSKYLIDYLKRKKIQEFIFL</sequence>
<dbReference type="RefSeq" id="WP_075057957.1">
    <property type="nucleotide sequence ID" value="NZ_CP012357.1"/>
</dbReference>
<dbReference type="EMBL" id="CP012357">
    <property type="protein sequence ID" value="AKX33859.1"/>
    <property type="molecule type" value="Genomic_DNA"/>
</dbReference>
<reference evidence="2 3" key="1">
    <citation type="journal article" date="2015" name="Genome Announc.">
        <title>Complete Genome Sequence of Spiroplasma litorale TN-1T (DSM 21781), a Bacterium Isolated from a Green-Eyed Horsefly (Tabanus nigrovittatus).</title>
        <authorList>
            <person name="Lo W.S."/>
            <person name="Lai Y.C."/>
            <person name="Lien Y.W."/>
            <person name="Wang T.H."/>
            <person name="Kuo C.H."/>
        </authorList>
    </citation>
    <scope>NUCLEOTIDE SEQUENCE [LARGE SCALE GENOMIC DNA]</scope>
    <source>
        <strain evidence="2 3">TN-1</strain>
    </source>
</reference>